<evidence type="ECO:0000313" key="4">
    <source>
        <dbReference type="EMBL" id="EFV43706.1"/>
    </source>
</evidence>
<keyword evidence="5" id="KW-1185">Reference proteome</keyword>
<feature type="domain" description="WCX" evidence="3">
    <location>
        <begin position="223"/>
        <end position="296"/>
    </location>
</feature>
<dbReference type="InterPro" id="IPR057727">
    <property type="entry name" value="WCX_dom"/>
</dbReference>
<dbReference type="PROSITE" id="PS51257">
    <property type="entry name" value="PROKAR_LIPOPROTEIN"/>
    <property type="match status" value="1"/>
</dbReference>
<dbReference type="InterPro" id="IPR051534">
    <property type="entry name" value="CBASS_pafABC_assoc_protein"/>
</dbReference>
<dbReference type="OrthoDB" id="9787242at2"/>
<dbReference type="Pfam" id="PF25583">
    <property type="entry name" value="WCX"/>
    <property type="match status" value="1"/>
</dbReference>
<dbReference type="STRING" id="563192.HMPREF0179_02472"/>
<dbReference type="InterPro" id="IPR028349">
    <property type="entry name" value="PafC-like"/>
</dbReference>
<dbReference type="Gene3D" id="1.10.10.10">
    <property type="entry name" value="Winged helix-like DNA-binding domain superfamily/Winged helix DNA-binding domain"/>
    <property type="match status" value="1"/>
</dbReference>
<dbReference type="Proteomes" id="UP000006034">
    <property type="component" value="Unassembled WGS sequence"/>
</dbReference>
<evidence type="ECO:0000259" key="1">
    <source>
        <dbReference type="Pfam" id="PF08279"/>
    </source>
</evidence>
<dbReference type="InterPro" id="IPR013196">
    <property type="entry name" value="HTH_11"/>
</dbReference>
<dbReference type="SUPFAM" id="SSF46785">
    <property type="entry name" value="Winged helix' DNA-binding domain"/>
    <property type="match status" value="1"/>
</dbReference>
<dbReference type="PROSITE" id="PS52050">
    <property type="entry name" value="WYL"/>
    <property type="match status" value="1"/>
</dbReference>
<comment type="caution">
    <text evidence="4">The sequence shown here is derived from an EMBL/GenBank/DDBJ whole genome shotgun (WGS) entry which is preliminary data.</text>
</comment>
<dbReference type="PANTHER" id="PTHR34580">
    <property type="match status" value="1"/>
</dbReference>
<reference evidence="4 5" key="2">
    <citation type="submission" date="2013-04" db="EMBL/GenBank/DDBJ databases">
        <title>The Genome Sequence of Bilophila wadsworthia 3_1_6.</title>
        <authorList>
            <consortium name="The Broad Institute Genomics Platform"/>
            <person name="Earl A."/>
            <person name="Ward D."/>
            <person name="Feldgarden M."/>
            <person name="Gevers D."/>
            <person name="Sibley C."/>
            <person name="Strauss J."/>
            <person name="Allen-Vercoe E."/>
            <person name="Walker B."/>
            <person name="Young S."/>
            <person name="Zeng Q."/>
            <person name="Gargeya S."/>
            <person name="Fitzgerald M."/>
            <person name="Haas B."/>
            <person name="Abouelleil A."/>
            <person name="Allen A.W."/>
            <person name="Alvarado L."/>
            <person name="Arachchi H.M."/>
            <person name="Berlin A.M."/>
            <person name="Chapman S.B."/>
            <person name="Gainer-Dewar J."/>
            <person name="Goldberg J."/>
            <person name="Griggs A."/>
            <person name="Gujja S."/>
            <person name="Hansen M."/>
            <person name="Howarth C."/>
            <person name="Imamovic A."/>
            <person name="Ireland A."/>
            <person name="Larimer J."/>
            <person name="McCowan C."/>
            <person name="Murphy C."/>
            <person name="Pearson M."/>
            <person name="Poon T.W."/>
            <person name="Priest M."/>
            <person name="Roberts A."/>
            <person name="Saif S."/>
            <person name="Shea T."/>
            <person name="Sisk P."/>
            <person name="Sykes S."/>
            <person name="Wortman J."/>
            <person name="Nusbaum C."/>
            <person name="Birren B."/>
        </authorList>
    </citation>
    <scope>NUCLEOTIDE SEQUENCE [LARGE SCALE GENOMIC DNA]</scope>
    <source>
        <strain evidence="4 5">3_1_6</strain>
    </source>
</reference>
<dbReference type="HOGENOM" id="CLU_041141_5_1_7"/>
<evidence type="ECO:0000313" key="5">
    <source>
        <dbReference type="Proteomes" id="UP000006034"/>
    </source>
</evidence>
<reference evidence="4 5" key="1">
    <citation type="submission" date="2010-10" db="EMBL/GenBank/DDBJ databases">
        <authorList>
            <consortium name="The Broad Institute Genome Sequencing Platform"/>
            <person name="Ward D."/>
            <person name="Earl A."/>
            <person name="Feldgarden M."/>
            <person name="Young S.K."/>
            <person name="Gargeya S."/>
            <person name="Zeng Q."/>
            <person name="Alvarado L."/>
            <person name="Berlin A."/>
            <person name="Bochicchio J."/>
            <person name="Chapman S.B."/>
            <person name="Chen Z."/>
            <person name="Freedman E."/>
            <person name="Gellesch M."/>
            <person name="Goldberg J."/>
            <person name="Griggs A."/>
            <person name="Gujja S."/>
            <person name="Heilman E."/>
            <person name="Heiman D."/>
            <person name="Howarth C."/>
            <person name="Mehta T."/>
            <person name="Neiman D."/>
            <person name="Pearson M."/>
            <person name="Roberts A."/>
            <person name="Saif S."/>
            <person name="Shea T."/>
            <person name="Shenoy N."/>
            <person name="Sisk P."/>
            <person name="Stolte C."/>
            <person name="Sykes S."/>
            <person name="White J."/>
            <person name="Yandava C."/>
            <person name="Allen-Vercoe E."/>
            <person name="Sibley C."/>
            <person name="Ambrose C.E."/>
            <person name="Strauss J."/>
            <person name="Daigneault M."/>
            <person name="Haas B."/>
            <person name="Nusbaum C."/>
            <person name="Birren B."/>
        </authorList>
    </citation>
    <scope>NUCLEOTIDE SEQUENCE [LARGE SCALE GENOMIC DNA]</scope>
    <source>
        <strain evidence="4 5">3_1_6</strain>
    </source>
</reference>
<dbReference type="GeneID" id="78085601"/>
<feature type="domain" description="Helix-turn-helix type 11" evidence="1">
    <location>
        <begin position="5"/>
        <end position="56"/>
    </location>
</feature>
<dbReference type="PANTHER" id="PTHR34580:SF1">
    <property type="entry name" value="PROTEIN PAFC"/>
    <property type="match status" value="1"/>
</dbReference>
<evidence type="ECO:0000259" key="3">
    <source>
        <dbReference type="Pfam" id="PF25583"/>
    </source>
</evidence>
<sequence length="307" mass="35218">MHVERLFQIVFLLMSGSCGTAKELAEHCSVSVRTIQRDLDALSLAGIPVFSSRGYGGGIGLLKEFTLDKTFMTEQEQADILHGLQALEGAGYPDGNAALHKLAALFRRKEDRWLRVDFSSWCGSGFGKEKFHRLKEAILAKKVVRFTYFSSENRVSERFAEPLCLLFRERAWYVCVFDRKKSREMVLRASRIRDLHVMEETFERTMQEDPMATPDYSKSYTLQRVVLRIDAECAFRAFDEFPEKDIRPQPDGSFLIDEEMPVNEWLTGYLLSFADGLEVIEPATLRTALKEKIHSMQKKYDKQVSGS</sequence>
<dbReference type="PIRSF" id="PIRSF016838">
    <property type="entry name" value="PafC"/>
    <property type="match status" value="1"/>
</dbReference>
<accession>E5Y8F4</accession>
<feature type="domain" description="WYL" evidence="2">
    <location>
        <begin position="130"/>
        <end position="197"/>
    </location>
</feature>
<dbReference type="Pfam" id="PF08279">
    <property type="entry name" value="HTH_11"/>
    <property type="match status" value="1"/>
</dbReference>
<gene>
    <name evidence="4" type="ORF">HMPREF0179_02472</name>
</gene>
<dbReference type="Pfam" id="PF13280">
    <property type="entry name" value="WYL"/>
    <property type="match status" value="1"/>
</dbReference>
<protein>
    <recommendedName>
        <fullName evidence="6">HTH deoR-type domain-containing protein</fullName>
    </recommendedName>
</protein>
<dbReference type="InterPro" id="IPR036388">
    <property type="entry name" value="WH-like_DNA-bd_sf"/>
</dbReference>
<evidence type="ECO:0008006" key="6">
    <source>
        <dbReference type="Google" id="ProtNLM"/>
    </source>
</evidence>
<dbReference type="InterPro" id="IPR026881">
    <property type="entry name" value="WYL_dom"/>
</dbReference>
<organism evidence="4 5">
    <name type="scientific">Bilophila wadsworthia (strain 3_1_6)</name>
    <dbReference type="NCBI Taxonomy" id="563192"/>
    <lineage>
        <taxon>Bacteria</taxon>
        <taxon>Pseudomonadati</taxon>
        <taxon>Thermodesulfobacteriota</taxon>
        <taxon>Desulfovibrionia</taxon>
        <taxon>Desulfovibrionales</taxon>
        <taxon>Desulfovibrionaceae</taxon>
        <taxon>Bilophila</taxon>
    </lineage>
</organism>
<dbReference type="RefSeq" id="WP_005028326.1">
    <property type="nucleotide sequence ID" value="NZ_KE150238.1"/>
</dbReference>
<dbReference type="eggNOG" id="COG2378">
    <property type="taxonomic scope" value="Bacteria"/>
</dbReference>
<evidence type="ECO:0000259" key="2">
    <source>
        <dbReference type="Pfam" id="PF13280"/>
    </source>
</evidence>
<name>E5Y8F4_BILW3</name>
<proteinExistence type="predicted"/>
<dbReference type="InterPro" id="IPR036390">
    <property type="entry name" value="WH_DNA-bd_sf"/>
</dbReference>
<dbReference type="AlphaFoldDB" id="E5Y8F4"/>
<dbReference type="EMBL" id="ADCP02000001">
    <property type="protein sequence ID" value="EFV43706.1"/>
    <property type="molecule type" value="Genomic_DNA"/>
</dbReference>